<accession>A0A3E4YL45</accession>
<dbReference type="Proteomes" id="UP000260758">
    <property type="component" value="Unassembled WGS sequence"/>
</dbReference>
<sequence>MYAKAFLSFSSYEKFICKLISNYFGIETWSKEDIENAVIICKEKEGISLIDWINNTLLEMSKSY</sequence>
<organism evidence="1 2">
    <name type="scientific">Agathobacter rectalis</name>
    <dbReference type="NCBI Taxonomy" id="39491"/>
    <lineage>
        <taxon>Bacteria</taxon>
        <taxon>Bacillati</taxon>
        <taxon>Bacillota</taxon>
        <taxon>Clostridia</taxon>
        <taxon>Lachnospirales</taxon>
        <taxon>Lachnospiraceae</taxon>
        <taxon>Agathobacter</taxon>
    </lineage>
</organism>
<dbReference type="AlphaFoldDB" id="A0A3E4YL45"/>
<evidence type="ECO:0000313" key="2">
    <source>
        <dbReference type="Proteomes" id="UP000260758"/>
    </source>
</evidence>
<protein>
    <submittedName>
        <fullName evidence="1">Uncharacterized protein</fullName>
    </submittedName>
</protein>
<comment type="caution">
    <text evidence="1">The sequence shown here is derived from an EMBL/GenBank/DDBJ whole genome shotgun (WGS) entry which is preliminary data.</text>
</comment>
<gene>
    <name evidence="1" type="ORF">DXB99_02885</name>
</gene>
<reference evidence="1 2" key="1">
    <citation type="submission" date="2018-08" db="EMBL/GenBank/DDBJ databases">
        <title>A genome reference for cultivated species of the human gut microbiota.</title>
        <authorList>
            <person name="Zou Y."/>
            <person name="Xue W."/>
            <person name="Luo G."/>
        </authorList>
    </citation>
    <scope>NUCLEOTIDE SEQUENCE [LARGE SCALE GENOMIC DNA]</scope>
    <source>
        <strain evidence="1 2">OM07-13</strain>
    </source>
</reference>
<proteinExistence type="predicted"/>
<name>A0A3E4YL45_9FIRM</name>
<dbReference type="EMBL" id="QSTP01000001">
    <property type="protein sequence ID" value="RGM75486.1"/>
    <property type="molecule type" value="Genomic_DNA"/>
</dbReference>
<evidence type="ECO:0000313" key="1">
    <source>
        <dbReference type="EMBL" id="RGM75486.1"/>
    </source>
</evidence>